<feature type="compositionally biased region" description="Polar residues" evidence="1">
    <location>
        <begin position="7"/>
        <end position="17"/>
    </location>
</feature>
<proteinExistence type="predicted"/>
<dbReference type="AlphaFoldDB" id="A0A2T0FCM5"/>
<reference evidence="2 3" key="1">
    <citation type="submission" date="2017-04" db="EMBL/GenBank/DDBJ databases">
        <title>Genome sequencing of [Candida] sorbophila.</title>
        <authorList>
            <person name="Ahn J.O."/>
        </authorList>
    </citation>
    <scope>NUCLEOTIDE SEQUENCE [LARGE SCALE GENOMIC DNA]</scope>
    <source>
        <strain evidence="2 3">DS02</strain>
    </source>
</reference>
<protein>
    <submittedName>
        <fullName evidence="2">Uncharacterized protein</fullName>
    </submittedName>
</protein>
<dbReference type="GeneID" id="36514115"/>
<comment type="caution">
    <text evidence="2">The sequence shown here is derived from an EMBL/GenBank/DDBJ whole genome shotgun (WGS) entry which is preliminary data.</text>
</comment>
<organism evidence="2 3">
    <name type="scientific">Wickerhamiella sorbophila</name>
    <dbReference type="NCBI Taxonomy" id="45607"/>
    <lineage>
        <taxon>Eukaryota</taxon>
        <taxon>Fungi</taxon>
        <taxon>Dikarya</taxon>
        <taxon>Ascomycota</taxon>
        <taxon>Saccharomycotina</taxon>
        <taxon>Dipodascomycetes</taxon>
        <taxon>Dipodascales</taxon>
        <taxon>Trichomonascaceae</taxon>
        <taxon>Wickerhamiella</taxon>
    </lineage>
</organism>
<sequence length="657" mass="73112">MEAPGSRNGSDQGLQKSLSDDYEGLTVSSAASSSRFGSPALESQTKWADEVSALMAMEEFVVQGISDILKDGSVESLEQVPRKLIKYSELLAQQGRGKPLWSRIKHEIGSSLIATSQTIVNLGQNDHFIIDAVAILNRTRLVLSVLSKIYSLVSGSSAKDARFLNMGVITDVVLGHEEIIDRLCAVYVEAIDLIIEDTELQIPIDSMVNLSGFFSGESLKTFLQLIQNRVITSAKELLEKQQSLFSGERKDRLLLRHCQLLTSWIHTLEHAWNKVGLGKVTANQEVLEVIVSSAITEANLILFGCLPAVLIRNNAKALTAYQRLISTMKGSVATSDQFVRRALGQACTQIVNSGLKPIERAAIFQRLHALLVRCPAPDSRSYQPFEMWTKALEETDVDTAKIGRDLARYVLFEIGSPRGMNSISKRNKRVLNAGDLVSSLNEDSKKKFVSELLNSLKALLLPRPDGKTVDIDQEHQKLIVATLDKIDRKYGYFAKIILSDCQVSASLDECALIGNRSAWHLDYQLSTVTGTKVQNQYEELYTDRKAVISEALSSTQIFFGGDSFFVSNVQLAILKHLESSTNTYKTLVQQLPFERSEIRNALVDLLSGRAELILWHSHLPGKTFKRDDVFALNPNPMPKSKFLYRLRVADHDLPEED</sequence>
<keyword evidence="3" id="KW-1185">Reference proteome</keyword>
<dbReference type="EMBL" id="NDIQ01000001">
    <property type="protein sequence ID" value="PRT52746.1"/>
    <property type="molecule type" value="Genomic_DNA"/>
</dbReference>
<evidence type="ECO:0000313" key="2">
    <source>
        <dbReference type="EMBL" id="PRT52746.1"/>
    </source>
</evidence>
<dbReference type="RefSeq" id="XP_024662692.1">
    <property type="nucleotide sequence ID" value="XM_024806924.1"/>
</dbReference>
<evidence type="ECO:0000256" key="1">
    <source>
        <dbReference type="SAM" id="MobiDB-lite"/>
    </source>
</evidence>
<accession>A0A2T0FCM5</accession>
<dbReference type="Proteomes" id="UP000238350">
    <property type="component" value="Unassembled WGS sequence"/>
</dbReference>
<feature type="region of interest" description="Disordered" evidence="1">
    <location>
        <begin position="1"/>
        <end position="22"/>
    </location>
</feature>
<gene>
    <name evidence="2" type="ORF">B9G98_00366</name>
</gene>
<evidence type="ECO:0000313" key="3">
    <source>
        <dbReference type="Proteomes" id="UP000238350"/>
    </source>
</evidence>
<name>A0A2T0FCM5_9ASCO</name>